<evidence type="ECO:0000313" key="2">
    <source>
        <dbReference type="EMBL" id="AAV81642.1"/>
    </source>
</evidence>
<gene>
    <name evidence="2" type="ordered locus">IL0802</name>
</gene>
<keyword evidence="3" id="KW-1185">Reference proteome</keyword>
<evidence type="ECO:0000256" key="1">
    <source>
        <dbReference type="SAM" id="Phobius"/>
    </source>
</evidence>
<dbReference type="HOGENOM" id="CLU_116614_0_0_6"/>
<dbReference type="Pfam" id="PF11158">
    <property type="entry name" value="DUF2938"/>
    <property type="match status" value="1"/>
</dbReference>
<organism evidence="2 3">
    <name type="scientific">Idiomarina loihiensis (strain ATCC BAA-735 / DSM 15497 / L2-TR)</name>
    <dbReference type="NCBI Taxonomy" id="283942"/>
    <lineage>
        <taxon>Bacteria</taxon>
        <taxon>Pseudomonadati</taxon>
        <taxon>Pseudomonadota</taxon>
        <taxon>Gammaproteobacteria</taxon>
        <taxon>Alteromonadales</taxon>
        <taxon>Idiomarinaceae</taxon>
        <taxon>Idiomarina</taxon>
    </lineage>
</organism>
<reference evidence="2 3" key="1">
    <citation type="journal article" date="2004" name="Proc. Natl. Acad. Sci. U.S.A.">
        <title>Genome sequence of the deep-sea gamma-proteobacterium Idiomarina loihiensis reveals amino acid fermentation as a source of carbon and energy.</title>
        <authorList>
            <person name="Hou S."/>
            <person name="Saw J.H."/>
            <person name="Lee K.S."/>
            <person name="Freitas T.A."/>
            <person name="Belisle C."/>
            <person name="Kawarabayasi Y."/>
            <person name="Donachie S.P."/>
            <person name="Pikina A."/>
            <person name="Galperin M.Y."/>
            <person name="Koonin E.V."/>
            <person name="Makarova K.S."/>
            <person name="Omelchenko M.V."/>
            <person name="Sorokin A."/>
            <person name="Wolf Y.I."/>
            <person name="Li Q.X."/>
            <person name="Keum Y.S."/>
            <person name="Campbell S."/>
            <person name="Denery J."/>
            <person name="Aizawa S."/>
            <person name="Shibata S."/>
            <person name="Malahoff A."/>
            <person name="Alam M."/>
        </authorList>
    </citation>
    <scope>NUCLEOTIDE SEQUENCE [LARGE SCALE GENOMIC DNA]</scope>
    <source>
        <strain evidence="3">ATCC BAA-735 / DSM 15497 / L2-TR</strain>
    </source>
</reference>
<dbReference type="Proteomes" id="UP000001171">
    <property type="component" value="Chromosome"/>
</dbReference>
<keyword evidence="1" id="KW-1133">Transmembrane helix</keyword>
<dbReference type="STRING" id="283942.IL0802"/>
<protein>
    <submittedName>
        <fullName evidence="2">Uncharacterized conserved membrane protein</fullName>
    </submittedName>
</protein>
<sequence length="163" mass="17790">MSNFLVIVLIGFGATAVMDLWSIVRKSLLGIPLPNYGMVGRWITHMTHGQFRHNAIAKSRKVTGEHFIGWTAHYIIGAIFAALLITIWGESWLHNPTITPALLVGIATVLAPFLIMQPGMGAGIAASKTQHPASARLQSLITHTIFGLGLYVSGWVVRLFYSI</sequence>
<evidence type="ECO:0000313" key="3">
    <source>
        <dbReference type="Proteomes" id="UP000001171"/>
    </source>
</evidence>
<dbReference type="KEGG" id="ilo:IL0802"/>
<dbReference type="eggNOG" id="ENOG5031TIF">
    <property type="taxonomic scope" value="Bacteria"/>
</dbReference>
<dbReference type="RefSeq" id="WP_011234053.1">
    <property type="nucleotide sequence ID" value="NC_006512.1"/>
</dbReference>
<dbReference type="OrthoDB" id="9812539at2"/>
<feature type="transmembrane region" description="Helical" evidence="1">
    <location>
        <begin position="67"/>
        <end position="89"/>
    </location>
</feature>
<feature type="transmembrane region" description="Helical" evidence="1">
    <location>
        <begin position="101"/>
        <end position="120"/>
    </location>
</feature>
<keyword evidence="1" id="KW-0472">Membrane</keyword>
<proteinExistence type="predicted"/>
<accession>Q5R114</accession>
<dbReference type="AlphaFoldDB" id="Q5R114"/>
<dbReference type="EMBL" id="AE017340">
    <property type="protein sequence ID" value="AAV81642.1"/>
    <property type="molecule type" value="Genomic_DNA"/>
</dbReference>
<feature type="transmembrane region" description="Helical" evidence="1">
    <location>
        <begin position="140"/>
        <end position="161"/>
    </location>
</feature>
<keyword evidence="1" id="KW-0812">Transmembrane</keyword>
<name>Q5R114_IDILO</name>
<dbReference type="GeneID" id="41335957"/>
<dbReference type="InterPro" id="IPR021329">
    <property type="entry name" value="DUF2938"/>
</dbReference>